<evidence type="ECO:0000313" key="4">
    <source>
        <dbReference type="Proteomes" id="UP001387100"/>
    </source>
</evidence>
<reference evidence="3 4" key="1">
    <citation type="journal article" date="2017" name="Int. J. Syst. Evol. Microbiol.">
        <title>Pseudokineococcus basanitobsidens sp. nov., isolated from volcanic rock.</title>
        <authorList>
            <person name="Lee D.W."/>
            <person name="Park M.Y."/>
            <person name="Kim J.J."/>
            <person name="Kim B.S."/>
        </authorList>
    </citation>
    <scope>NUCLEOTIDE SEQUENCE [LARGE SCALE GENOMIC DNA]</scope>
    <source>
        <strain evidence="3 4">DSM 103726</strain>
    </source>
</reference>
<dbReference type="InterPro" id="IPR012867">
    <property type="entry name" value="DUF1648"/>
</dbReference>
<organism evidence="3 4">
    <name type="scientific">Pseudokineococcus basanitobsidens</name>
    <dbReference type="NCBI Taxonomy" id="1926649"/>
    <lineage>
        <taxon>Bacteria</taxon>
        <taxon>Bacillati</taxon>
        <taxon>Actinomycetota</taxon>
        <taxon>Actinomycetes</taxon>
        <taxon>Kineosporiales</taxon>
        <taxon>Kineosporiaceae</taxon>
        <taxon>Pseudokineococcus</taxon>
    </lineage>
</organism>
<dbReference type="Pfam" id="PF07853">
    <property type="entry name" value="DUF1648"/>
    <property type="match status" value="1"/>
</dbReference>
<proteinExistence type="predicted"/>
<comment type="caution">
    <text evidence="3">The sequence shown here is derived from an EMBL/GenBank/DDBJ whole genome shotgun (WGS) entry which is preliminary data.</text>
</comment>
<evidence type="ECO:0000313" key="3">
    <source>
        <dbReference type="EMBL" id="MEJ5946911.1"/>
    </source>
</evidence>
<protein>
    <submittedName>
        <fullName evidence="3">DUF1648 domain-containing protein</fullName>
    </submittedName>
</protein>
<keyword evidence="1" id="KW-1133">Transmembrane helix</keyword>
<feature type="domain" description="DUF1648" evidence="2">
    <location>
        <begin position="6"/>
        <end position="43"/>
    </location>
</feature>
<feature type="transmembrane region" description="Helical" evidence="1">
    <location>
        <begin position="130"/>
        <end position="150"/>
    </location>
</feature>
<accession>A0ABU8RPF7</accession>
<feature type="transmembrane region" description="Helical" evidence="1">
    <location>
        <begin position="43"/>
        <end position="66"/>
    </location>
</feature>
<sequence length="169" mass="18475">MFTTTVAALVAVLVWSAVTLPERVPQHYGLDGQADACTSRTAYLVGASIFVAVMVTVFVGCAHLALRGDLEWFDVPHADYWKHPDNVDRLRRMAADDVWRLGSATLLLLIALGVATAVVADDPTPSLGAWWDVLFVAYIAGAVTWCWYLVKRRYAPPKSATDRSAPADQ</sequence>
<keyword evidence="4" id="KW-1185">Reference proteome</keyword>
<name>A0ABU8RPF7_9ACTN</name>
<keyword evidence="1" id="KW-0472">Membrane</keyword>
<dbReference type="Proteomes" id="UP001387100">
    <property type="component" value="Unassembled WGS sequence"/>
</dbReference>
<keyword evidence="1" id="KW-0812">Transmembrane</keyword>
<gene>
    <name evidence="3" type="ORF">WDZ17_16575</name>
</gene>
<dbReference type="RefSeq" id="WP_339576290.1">
    <property type="nucleotide sequence ID" value="NZ_JBBIAA010000039.1"/>
</dbReference>
<evidence type="ECO:0000256" key="1">
    <source>
        <dbReference type="SAM" id="Phobius"/>
    </source>
</evidence>
<feature type="transmembrane region" description="Helical" evidence="1">
    <location>
        <begin position="98"/>
        <end position="118"/>
    </location>
</feature>
<evidence type="ECO:0000259" key="2">
    <source>
        <dbReference type="Pfam" id="PF07853"/>
    </source>
</evidence>
<dbReference type="EMBL" id="JBBIAA010000039">
    <property type="protein sequence ID" value="MEJ5946911.1"/>
    <property type="molecule type" value="Genomic_DNA"/>
</dbReference>